<organism evidence="1">
    <name type="scientific">Candidatus Moduliflexus flocculans</name>
    <dbReference type="NCBI Taxonomy" id="1499966"/>
    <lineage>
        <taxon>Bacteria</taxon>
        <taxon>Candidatus Moduliflexota</taxon>
        <taxon>Candidatus Moduliflexia</taxon>
        <taxon>Candidatus Moduliflexales</taxon>
        <taxon>Candidatus Moduliflexaceae</taxon>
    </lineage>
</organism>
<sequence>MLRRKLLTYLLIVGCFWCVGGCHDDDDDFRNDFAPDSLSGKTYRFVITEVTGLPTVLTAGTFRIAFQTGVTYLATPETENLSSFEGAYIYTKRERNAGELTFTVTMPPEEVVYICTLWFTNNISGDCIGMLKNDNSMVGLFSGTFQQI</sequence>
<dbReference type="HOGENOM" id="CLU_1755250_0_0_0"/>
<reference evidence="1" key="1">
    <citation type="journal article" date="2015" name="PeerJ">
        <title>First genomic representation of candidate bacterial phylum KSB3 points to enhanced environmental sensing as a trigger of wastewater bulking.</title>
        <authorList>
            <person name="Sekiguchi Y."/>
            <person name="Ohashi A."/>
            <person name="Parks D.H."/>
            <person name="Yamauchi T."/>
            <person name="Tyson G.W."/>
            <person name="Hugenholtz P."/>
        </authorList>
    </citation>
    <scope>NUCLEOTIDE SEQUENCE [LARGE SCALE GENOMIC DNA]</scope>
</reference>
<dbReference type="EMBL" id="DF820456">
    <property type="protein sequence ID" value="GAK51107.1"/>
    <property type="molecule type" value="Genomic_DNA"/>
</dbReference>
<evidence type="ECO:0000313" key="2">
    <source>
        <dbReference type="Proteomes" id="UP000030700"/>
    </source>
</evidence>
<dbReference type="AlphaFoldDB" id="A0A0S6VZG7"/>
<proteinExistence type="predicted"/>
<evidence type="ECO:0000313" key="1">
    <source>
        <dbReference type="EMBL" id="GAK51107.1"/>
    </source>
</evidence>
<name>A0A0S6VZG7_9BACT</name>
<protein>
    <submittedName>
        <fullName evidence="1">Uncharacterized protein</fullName>
    </submittedName>
</protein>
<accession>A0A0S6VZG7</accession>
<dbReference type="STRING" id="1499966.U14_02349"/>
<dbReference type="Proteomes" id="UP000030700">
    <property type="component" value="Unassembled WGS sequence"/>
</dbReference>
<gene>
    <name evidence="1" type="ORF">U14_02349</name>
</gene>
<keyword evidence="2" id="KW-1185">Reference proteome</keyword>